<reference evidence="3 4" key="1">
    <citation type="journal article" date="2011" name="J. Bacteriol.">
        <title>Complete genome sequences of two hemotropic Mycoplasmas, Mycoplasma haemofelis strain Ohio2 and Mycoplasma suis strain Illinois.</title>
        <authorList>
            <person name="Messick J.B."/>
            <person name="Santos A.P."/>
            <person name="Guimaraes A.M."/>
        </authorList>
    </citation>
    <scope>NUCLEOTIDE SEQUENCE [LARGE SCALE GENOMIC DNA]</scope>
    <source>
        <strain evidence="3 4">Illinois</strain>
    </source>
</reference>
<keyword evidence="2" id="KW-0479">Metal-binding</keyword>
<organism evidence="3 4">
    <name type="scientific">Mycoplasma suis (strain Illinois)</name>
    <dbReference type="NCBI Taxonomy" id="768700"/>
    <lineage>
        <taxon>Bacteria</taxon>
        <taxon>Bacillati</taxon>
        <taxon>Mycoplasmatota</taxon>
        <taxon>Mollicutes</taxon>
        <taxon>Mycoplasmataceae</taxon>
        <taxon>Mycoplasma</taxon>
    </lineage>
</organism>
<dbReference type="AlphaFoldDB" id="F0QSA7"/>
<dbReference type="Pfam" id="PF13277">
    <property type="entry name" value="YmdB"/>
    <property type="match status" value="1"/>
</dbReference>
<dbReference type="SUPFAM" id="SSF56300">
    <property type="entry name" value="Metallo-dependent phosphatases"/>
    <property type="match status" value="1"/>
</dbReference>
<feature type="binding site" evidence="2">
    <location>
        <position position="34"/>
    </location>
    <ligand>
        <name>Fe cation</name>
        <dbReference type="ChEBI" id="CHEBI:24875"/>
        <label>1</label>
    </ligand>
</feature>
<keyword evidence="4" id="KW-1185">Reference proteome</keyword>
<dbReference type="PANTHER" id="PTHR36303">
    <property type="entry name" value="2',3'-CYCLIC-NUCLEOTIDE 2'-PHOSPHODIESTERASE"/>
    <property type="match status" value="1"/>
</dbReference>
<dbReference type="Proteomes" id="UP000007484">
    <property type="component" value="Chromosome"/>
</dbReference>
<feature type="binding site" evidence="2">
    <location>
        <position position="3"/>
    </location>
    <ligand>
        <name>Fe cation</name>
        <dbReference type="ChEBI" id="CHEBI:24875"/>
        <label>1</label>
    </ligand>
</feature>
<dbReference type="STRING" id="768700.MSU_0867"/>
<gene>
    <name evidence="3" type="primary">ymdB</name>
    <name evidence="3" type="ordered locus">MSU_0867</name>
</gene>
<dbReference type="KEGG" id="mss:MSU_0867"/>
<dbReference type="PIRSF" id="PIRSF004789">
    <property type="entry name" value="DR1281"/>
    <property type="match status" value="1"/>
</dbReference>
<feature type="binding site" evidence="2">
    <location>
        <position position="182"/>
    </location>
    <ligand>
        <name>Fe cation</name>
        <dbReference type="ChEBI" id="CHEBI:24875"/>
        <label>1</label>
    </ligand>
</feature>
<dbReference type="EMBL" id="CP002525">
    <property type="protein sequence ID" value="ADX98377.1"/>
    <property type="molecule type" value="Genomic_DNA"/>
</dbReference>
<dbReference type="PANTHER" id="PTHR36303:SF1">
    <property type="entry name" value="2',3'-CYCLIC-NUCLEOTIDE 2'-PHOSPHODIESTERASE"/>
    <property type="match status" value="1"/>
</dbReference>
<dbReference type="NCBIfam" id="TIGR00282">
    <property type="entry name" value="TIGR00282 family metallophosphoesterase"/>
    <property type="match status" value="1"/>
</dbReference>
<feature type="binding site" evidence="2">
    <location>
        <position position="34"/>
    </location>
    <ligand>
        <name>Fe cation</name>
        <dbReference type="ChEBI" id="CHEBI:24875"/>
        <label>2</label>
    </ligand>
</feature>
<evidence type="ECO:0000313" key="4">
    <source>
        <dbReference type="Proteomes" id="UP000007484"/>
    </source>
</evidence>
<feature type="binding site" evidence="2">
    <location>
        <position position="155"/>
    </location>
    <ligand>
        <name>Fe cation</name>
        <dbReference type="ChEBI" id="CHEBI:24875"/>
        <label>2</label>
    </ligand>
</feature>
<dbReference type="GO" id="GO:0046872">
    <property type="term" value="F:metal ion binding"/>
    <property type="evidence" value="ECO:0007669"/>
    <property type="project" value="UniProtKB-KW"/>
</dbReference>
<evidence type="ECO:0000256" key="1">
    <source>
        <dbReference type="PIRSR" id="PIRSR004789-50"/>
    </source>
</evidence>
<protein>
    <submittedName>
        <fullName evidence="3">Metallophosphoesterase YmdB</fullName>
    </submittedName>
</protein>
<sequence>MGDVFGKPGREAVREFLPKIKKKYSIDLVIGNVENSAHCKGVTTRILRHMSECGIDFFTLGNHSWSKTDELEEIFSSWKNIVRPLNLSDSFKYYNLGVGSRSISHSGLKIRITNLLGTSVAFKNKQTNCFTVFDDLLNHLREKSNEKEIHIVDFHSETTSEKNAFLWAFNGQVSAIIGTHTHIPTNDWVITQEGTAYISDVGMTGPSCGIIGGKKEGIIRKFFHPEERFQLEAEEGPIQLCAVLMTFDRESYLPLSIEPIIIREGFSSDNYSLDNFLKS</sequence>
<dbReference type="Gene3D" id="3.60.21.10">
    <property type="match status" value="1"/>
</dbReference>
<feature type="active site" description="Proton donor" evidence="1">
    <location>
        <position position="63"/>
    </location>
</feature>
<evidence type="ECO:0000313" key="3">
    <source>
        <dbReference type="EMBL" id="ADX98377.1"/>
    </source>
</evidence>
<feature type="binding site" evidence="2">
    <location>
        <position position="180"/>
    </location>
    <ligand>
        <name>Fe cation</name>
        <dbReference type="ChEBI" id="CHEBI:24875"/>
        <label>2</label>
    </ligand>
</feature>
<feature type="binding site" evidence="2">
    <location>
        <position position="35"/>
    </location>
    <ligand>
        <name>Fe cation</name>
        <dbReference type="ChEBI" id="CHEBI:24875"/>
        <label>1</label>
    </ligand>
</feature>
<name>F0QSA7_MYCSL</name>
<accession>F0QSA7</accession>
<dbReference type="InterPro" id="IPR029052">
    <property type="entry name" value="Metallo-depent_PP-like"/>
</dbReference>
<dbReference type="HOGENOM" id="CLU_068238_0_0_14"/>
<feature type="binding site" evidence="2">
    <location>
        <position position="62"/>
    </location>
    <ligand>
        <name>Fe cation</name>
        <dbReference type="ChEBI" id="CHEBI:24875"/>
        <label>2</label>
    </ligand>
</feature>
<dbReference type="GO" id="GO:0004113">
    <property type="term" value="F:2',3'-cyclic-nucleotide 3'-phosphodiesterase activity"/>
    <property type="evidence" value="ECO:0007669"/>
    <property type="project" value="TreeGrafter"/>
</dbReference>
<evidence type="ECO:0000256" key="2">
    <source>
        <dbReference type="PIRSR" id="PIRSR004789-51"/>
    </source>
</evidence>
<proteinExistence type="predicted"/>
<dbReference type="InterPro" id="IPR005235">
    <property type="entry name" value="YmdB-like"/>
</dbReference>